<gene>
    <name evidence="1" type="ORF">BROSI_A1990</name>
</gene>
<reference evidence="2" key="1">
    <citation type="journal article" date="2015" name="Genome Announc.">
        <title>Draft Genome Sequence of an Anaerobic Ammonium-Oxidizing Bacterium, "Candidatus Brocadia sinica".</title>
        <authorList>
            <person name="Oshiki M."/>
            <person name="Shinyako-Hata K."/>
            <person name="Satoh H."/>
            <person name="Okabe S."/>
        </authorList>
    </citation>
    <scope>NUCLEOTIDE SEQUENCE [LARGE SCALE GENOMIC DNA]</scope>
    <source>
        <strain evidence="2">JPN1</strain>
    </source>
</reference>
<dbReference type="Proteomes" id="UP000032309">
    <property type="component" value="Unassembled WGS sequence"/>
</dbReference>
<name>A0ABQ0JXN3_9BACT</name>
<proteinExistence type="predicted"/>
<protein>
    <submittedName>
        <fullName evidence="1">Uncharacterized protein</fullName>
    </submittedName>
</protein>
<dbReference type="EMBL" id="BAFN01000001">
    <property type="protein sequence ID" value="GAN33466.1"/>
    <property type="molecule type" value="Genomic_DNA"/>
</dbReference>
<evidence type="ECO:0000313" key="1">
    <source>
        <dbReference type="EMBL" id="GAN33466.1"/>
    </source>
</evidence>
<comment type="caution">
    <text evidence="1">The sequence shown here is derived from an EMBL/GenBank/DDBJ whole genome shotgun (WGS) entry which is preliminary data.</text>
</comment>
<sequence>MLSTYKERIIKKLGKVPEEQMPKLYKVIHQITTEFISGAKKPVKRGSLKGLWKGSSIEDSLFFEAISL</sequence>
<keyword evidence="2" id="KW-1185">Reference proteome</keyword>
<dbReference type="RefSeq" id="WP_052563508.1">
    <property type="nucleotide sequence ID" value="NZ_BAFN01000001.1"/>
</dbReference>
<organism evidence="1 2">
    <name type="scientific">Candidatus Brocadia sinica JPN1</name>
    <dbReference type="NCBI Taxonomy" id="1197129"/>
    <lineage>
        <taxon>Bacteria</taxon>
        <taxon>Pseudomonadati</taxon>
        <taxon>Planctomycetota</taxon>
        <taxon>Candidatus Brocadiia</taxon>
        <taxon>Candidatus Brocadiales</taxon>
        <taxon>Candidatus Brocadiaceae</taxon>
        <taxon>Candidatus Brocadia</taxon>
    </lineage>
</organism>
<evidence type="ECO:0000313" key="2">
    <source>
        <dbReference type="Proteomes" id="UP000032309"/>
    </source>
</evidence>
<accession>A0ABQ0JXN3</accession>